<evidence type="ECO:0000256" key="5">
    <source>
        <dbReference type="ARBA" id="ARBA00023136"/>
    </source>
</evidence>
<dbReference type="AlphaFoldDB" id="A0A9Y4NAX6"/>
<dbReference type="GO" id="GO:0017080">
    <property type="term" value="F:sodium channel regulator activity"/>
    <property type="evidence" value="ECO:0007669"/>
    <property type="project" value="TreeGrafter"/>
</dbReference>
<keyword evidence="2 9" id="KW-0812">Transmembrane</keyword>
<dbReference type="GeneID" id="103368218"/>
<dbReference type="SUPFAM" id="SSF48726">
    <property type="entry name" value="Immunoglobulin"/>
    <property type="match status" value="2"/>
</dbReference>
<evidence type="ECO:0000256" key="3">
    <source>
        <dbReference type="ARBA" id="ARBA00022729"/>
    </source>
</evidence>
<dbReference type="InterPro" id="IPR013106">
    <property type="entry name" value="Ig_V-set"/>
</dbReference>
<protein>
    <submittedName>
        <fullName evidence="13">Uncharacterized protein LOC103368218 isoform X1</fullName>
    </submittedName>
</protein>
<dbReference type="SMART" id="SM00409">
    <property type="entry name" value="IG"/>
    <property type="match status" value="2"/>
</dbReference>
<evidence type="ECO:0000313" key="12">
    <source>
        <dbReference type="Proteomes" id="UP000694891"/>
    </source>
</evidence>
<dbReference type="PROSITE" id="PS50835">
    <property type="entry name" value="IG_LIKE"/>
    <property type="match status" value="2"/>
</dbReference>
<dbReference type="Proteomes" id="UP000694891">
    <property type="component" value="Unplaced"/>
</dbReference>
<sequence>MSCLFARCVSQTMERFYFQLCLLILLIVISDCRAASPDVETASGHQEEVVRLSCFNSNVTGPKSCYRVKLKKHVTNTTRMELMFMWPKKRQDAKRVKWEADGDGRGCLYLLKLQKSDEGLYTCEIWQGWDIVLTKNVSLRVKDCKGLPPVTAAPSTSVQLSCPVNVTSGQKNVSWGLQKGNSHVTLDSNRVKINGTSLAIQSVTTGDSGWYRCSHTLGKTQRCFVTNLQVQEVRSVFVTTTVPLITAQSQPAVTDIEVASMNRTDDSGETWIALTVSIVLGLIIIAALIGLVMYRRSKNRSINYRDRAAETTGGYECVDFIGLPESANVRTNSLYQSQDDSLYTFQY</sequence>
<proteinExistence type="predicted"/>
<keyword evidence="7" id="KW-0325">Glycoprotein</keyword>
<evidence type="ECO:0000256" key="4">
    <source>
        <dbReference type="ARBA" id="ARBA00022989"/>
    </source>
</evidence>
<name>A0A9Y4NAX6_9TELE</name>
<dbReference type="RefSeq" id="XP_008294732.1">
    <property type="nucleotide sequence ID" value="XM_008296510.1"/>
</dbReference>
<dbReference type="InterPro" id="IPR007110">
    <property type="entry name" value="Ig-like_dom"/>
</dbReference>
<evidence type="ECO:0000256" key="8">
    <source>
        <dbReference type="ARBA" id="ARBA00023319"/>
    </source>
</evidence>
<feature type="signal peptide" evidence="10">
    <location>
        <begin position="1"/>
        <end position="34"/>
    </location>
</feature>
<feature type="transmembrane region" description="Helical" evidence="9">
    <location>
        <begin position="271"/>
        <end position="294"/>
    </location>
</feature>
<evidence type="ECO:0000256" key="10">
    <source>
        <dbReference type="SAM" id="SignalP"/>
    </source>
</evidence>
<evidence type="ECO:0000259" key="11">
    <source>
        <dbReference type="PROSITE" id="PS50835"/>
    </source>
</evidence>
<keyword evidence="3 10" id="KW-0732">Signal</keyword>
<keyword evidence="8" id="KW-0393">Immunoglobulin domain</keyword>
<keyword evidence="5 9" id="KW-0472">Membrane</keyword>
<dbReference type="PANTHER" id="PTHR13869:SF42">
    <property type="match status" value="1"/>
</dbReference>
<dbReference type="GO" id="GO:0086002">
    <property type="term" value="P:cardiac muscle cell action potential involved in contraction"/>
    <property type="evidence" value="ECO:0007669"/>
    <property type="project" value="TreeGrafter"/>
</dbReference>
<reference evidence="13" key="1">
    <citation type="submission" date="2025-08" db="UniProtKB">
        <authorList>
            <consortium name="RefSeq"/>
        </authorList>
    </citation>
    <scope>IDENTIFICATION</scope>
</reference>
<evidence type="ECO:0000256" key="7">
    <source>
        <dbReference type="ARBA" id="ARBA00023180"/>
    </source>
</evidence>
<dbReference type="GO" id="GO:0001518">
    <property type="term" value="C:voltage-gated sodium channel complex"/>
    <property type="evidence" value="ECO:0007669"/>
    <property type="project" value="TreeGrafter"/>
</dbReference>
<evidence type="ECO:0000256" key="6">
    <source>
        <dbReference type="ARBA" id="ARBA00023157"/>
    </source>
</evidence>
<evidence type="ECO:0000313" key="13">
    <source>
        <dbReference type="RefSeq" id="XP_008294732.1"/>
    </source>
</evidence>
<feature type="domain" description="Ig-like" evidence="11">
    <location>
        <begin position="155"/>
        <end position="213"/>
    </location>
</feature>
<dbReference type="InterPro" id="IPR003599">
    <property type="entry name" value="Ig_sub"/>
</dbReference>
<accession>A0A9Y4NAX6</accession>
<dbReference type="Gene3D" id="2.60.40.10">
    <property type="entry name" value="Immunoglobulins"/>
    <property type="match status" value="2"/>
</dbReference>
<evidence type="ECO:0000256" key="2">
    <source>
        <dbReference type="ARBA" id="ARBA00022692"/>
    </source>
</evidence>
<dbReference type="PANTHER" id="PTHR13869">
    <property type="entry name" value="MYELIN P0 RELATED"/>
    <property type="match status" value="1"/>
</dbReference>
<dbReference type="InterPro" id="IPR036179">
    <property type="entry name" value="Ig-like_dom_sf"/>
</dbReference>
<dbReference type="GO" id="GO:0060307">
    <property type="term" value="P:regulation of ventricular cardiac muscle cell membrane repolarization"/>
    <property type="evidence" value="ECO:0007669"/>
    <property type="project" value="TreeGrafter"/>
</dbReference>
<keyword evidence="4 9" id="KW-1133">Transmembrane helix</keyword>
<organism evidence="12 13">
    <name type="scientific">Stegastes partitus</name>
    <name type="common">bicolor damselfish</name>
    <dbReference type="NCBI Taxonomy" id="144197"/>
    <lineage>
        <taxon>Eukaryota</taxon>
        <taxon>Metazoa</taxon>
        <taxon>Chordata</taxon>
        <taxon>Craniata</taxon>
        <taxon>Vertebrata</taxon>
        <taxon>Euteleostomi</taxon>
        <taxon>Actinopterygii</taxon>
        <taxon>Neopterygii</taxon>
        <taxon>Teleostei</taxon>
        <taxon>Neoteleostei</taxon>
        <taxon>Acanthomorphata</taxon>
        <taxon>Ovalentaria</taxon>
        <taxon>Pomacentridae</taxon>
        <taxon>Stegastes</taxon>
    </lineage>
</organism>
<dbReference type="GO" id="GO:0044325">
    <property type="term" value="F:transmembrane transporter binding"/>
    <property type="evidence" value="ECO:0007669"/>
    <property type="project" value="TreeGrafter"/>
</dbReference>
<dbReference type="InterPro" id="IPR013783">
    <property type="entry name" value="Ig-like_fold"/>
</dbReference>
<gene>
    <name evidence="13" type="primary">LOC103368218</name>
</gene>
<feature type="domain" description="Ig-like" evidence="11">
    <location>
        <begin position="37"/>
        <end position="138"/>
    </location>
</feature>
<dbReference type="InterPro" id="IPR000920">
    <property type="entry name" value="Myelin_P0-rel"/>
</dbReference>
<feature type="chain" id="PRO_5041226418" evidence="10">
    <location>
        <begin position="35"/>
        <end position="347"/>
    </location>
</feature>
<dbReference type="Pfam" id="PF07686">
    <property type="entry name" value="V-set"/>
    <property type="match status" value="1"/>
</dbReference>
<comment type="subcellular location">
    <subcellularLocation>
        <location evidence="1">Membrane</location>
        <topology evidence="1">Single-pass type I membrane protein</topology>
    </subcellularLocation>
</comment>
<dbReference type="InterPro" id="IPR013151">
    <property type="entry name" value="Immunoglobulin_dom"/>
</dbReference>
<dbReference type="Pfam" id="PF00047">
    <property type="entry name" value="ig"/>
    <property type="match status" value="1"/>
</dbReference>
<keyword evidence="12" id="KW-1185">Reference proteome</keyword>
<evidence type="ECO:0000256" key="1">
    <source>
        <dbReference type="ARBA" id="ARBA00004479"/>
    </source>
</evidence>
<keyword evidence="6" id="KW-1015">Disulfide bond</keyword>
<evidence type="ECO:0000256" key="9">
    <source>
        <dbReference type="SAM" id="Phobius"/>
    </source>
</evidence>